<dbReference type="GO" id="GO:0042578">
    <property type="term" value="F:phosphoric ester hydrolase activity"/>
    <property type="evidence" value="ECO:0007669"/>
    <property type="project" value="UniProtKB-ARBA"/>
</dbReference>
<evidence type="ECO:0000313" key="4">
    <source>
        <dbReference type="Proteomes" id="UP000075606"/>
    </source>
</evidence>
<dbReference type="PANTHER" id="PTHR31956:SF1">
    <property type="entry name" value="NON-SPECIFIC PHOSPHOLIPASE C1"/>
    <property type="match status" value="1"/>
</dbReference>
<keyword evidence="4" id="KW-1185">Reference proteome</keyword>
<organism evidence="3 4">
    <name type="scientific">Roseivirga spongicola</name>
    <dbReference type="NCBI Taxonomy" id="333140"/>
    <lineage>
        <taxon>Bacteria</taxon>
        <taxon>Pseudomonadati</taxon>
        <taxon>Bacteroidota</taxon>
        <taxon>Cytophagia</taxon>
        <taxon>Cytophagales</taxon>
        <taxon>Roseivirgaceae</taxon>
        <taxon>Roseivirga</taxon>
    </lineage>
</organism>
<dbReference type="OrthoDB" id="980947at2"/>
<evidence type="ECO:0000256" key="1">
    <source>
        <dbReference type="ARBA" id="ARBA00022801"/>
    </source>
</evidence>
<dbReference type="SUPFAM" id="SSF53649">
    <property type="entry name" value="Alkaline phosphatase-like"/>
    <property type="match status" value="1"/>
</dbReference>
<protein>
    <recommendedName>
        <fullName evidence="5">Phosphoesterase</fullName>
    </recommendedName>
</protein>
<evidence type="ECO:0000313" key="3">
    <source>
        <dbReference type="EMBL" id="KYG73581.1"/>
    </source>
</evidence>
<reference evidence="3 4" key="1">
    <citation type="submission" date="2016-01" db="EMBL/GenBank/DDBJ databases">
        <title>Genome sequencing of Roseivirga spongicola UST030701-084.</title>
        <authorList>
            <person name="Selvaratnam C."/>
            <person name="Thevarajoo S."/>
            <person name="Goh K.M."/>
            <person name="Ee R."/>
            <person name="Chan K.-G."/>
            <person name="Chong C.S."/>
        </authorList>
    </citation>
    <scope>NUCLEOTIDE SEQUENCE [LARGE SCALE GENOMIC DNA]</scope>
    <source>
        <strain evidence="3 4">UST030701-084</strain>
    </source>
</reference>
<sequence length="520" mass="58783">MSQYLPPQTEKLQEKIKHIVVLMLENRSFDNLLGWLYDEEKPPNGQYFEGLYDDLWNPLDNIDSNGMPFVEKVPIQKNGVKKSKYGKTESVPVDYCFPDPDPGEGFKDTNHQLFSEYNVGSLYPPQPINMGFVQNYQNAMLYGAYSFGDSPSNPRDIMKCFTPEQTPVLSSLAKNFAVCDHYHCSIPSQTLPNRSFVHAATSGGNVNNSPNSFTDAKTIYNQIQDAIDGGRNDLSWGVFSSNMMPTSYYKKQKDKPGETKDDHFSLTRLCMTQLHDAKYDDNFGTLDDFKQKCADGTLPSYSFLEPCYGGEDQNDQHPPADIRPGEQLMADLYNAVKTSKSFENTLFIITYDEHGGCYDHVPPPGEAKNPDPNNQPGQDGFLFNRFGVRVPCILINPYITQGLIARPKGYVPFDHTSIIKTVQECFKLEGHLTARDEAAPSFSAVLTEASPRTSFPEVTPQKWDTKIDVDHENDLHRVMGKMVNKLTGDSNDSGDKHHLEHLQESYSKHFIHRNKEHLTK</sequence>
<dbReference type="EMBL" id="LRPC01000028">
    <property type="protein sequence ID" value="KYG73581.1"/>
    <property type="molecule type" value="Genomic_DNA"/>
</dbReference>
<dbReference type="GO" id="GO:0009395">
    <property type="term" value="P:phospholipid catabolic process"/>
    <property type="evidence" value="ECO:0007669"/>
    <property type="project" value="TreeGrafter"/>
</dbReference>
<dbReference type="Proteomes" id="UP000075606">
    <property type="component" value="Unassembled WGS sequence"/>
</dbReference>
<dbReference type="InterPro" id="IPR017850">
    <property type="entry name" value="Alkaline_phosphatase_core_sf"/>
</dbReference>
<dbReference type="RefSeq" id="WP_068222048.1">
    <property type="nucleotide sequence ID" value="NZ_LRPC01000028.1"/>
</dbReference>
<dbReference type="AlphaFoldDB" id="A0A150X4D2"/>
<accession>A0A150X4D2</accession>
<keyword evidence="1" id="KW-0378">Hydrolase</keyword>
<evidence type="ECO:0000256" key="2">
    <source>
        <dbReference type="SAM" id="MobiDB-lite"/>
    </source>
</evidence>
<proteinExistence type="predicted"/>
<comment type="caution">
    <text evidence="3">The sequence shown here is derived from an EMBL/GenBank/DDBJ whole genome shotgun (WGS) entry which is preliminary data.</text>
</comment>
<gene>
    <name evidence="3" type="ORF">AWW68_12890</name>
</gene>
<dbReference type="STRING" id="333140.AWW68_12890"/>
<feature type="region of interest" description="Disordered" evidence="2">
    <location>
        <begin position="359"/>
        <end position="378"/>
    </location>
</feature>
<dbReference type="PANTHER" id="PTHR31956">
    <property type="entry name" value="NON-SPECIFIC PHOSPHOLIPASE C4-RELATED"/>
    <property type="match status" value="1"/>
</dbReference>
<dbReference type="Gene3D" id="3.40.720.10">
    <property type="entry name" value="Alkaline Phosphatase, subunit A"/>
    <property type="match status" value="1"/>
</dbReference>
<dbReference type="InterPro" id="IPR007312">
    <property type="entry name" value="Phosphoesterase"/>
</dbReference>
<dbReference type="Pfam" id="PF04185">
    <property type="entry name" value="Phosphoesterase"/>
    <property type="match status" value="1"/>
</dbReference>
<name>A0A150X4D2_9BACT</name>
<evidence type="ECO:0008006" key="5">
    <source>
        <dbReference type="Google" id="ProtNLM"/>
    </source>
</evidence>